<reference evidence="2 3" key="2">
    <citation type="submission" date="2023-12" db="EMBL/GenBank/DDBJ databases">
        <title>Description of an unclassified Opitutus bacterium of Verrucomicrobiota.</title>
        <authorList>
            <person name="Zhang D.-F."/>
        </authorList>
    </citation>
    <scope>NUCLEOTIDE SEQUENCE [LARGE SCALE GENOMIC DNA]</scope>
    <source>
        <strain evidence="2 3">WL0086</strain>
    </source>
</reference>
<organism evidence="2 3">
    <name type="scientific">Actomonas aquatica</name>
    <dbReference type="NCBI Taxonomy" id="2866162"/>
    <lineage>
        <taxon>Bacteria</taxon>
        <taxon>Pseudomonadati</taxon>
        <taxon>Verrucomicrobiota</taxon>
        <taxon>Opitutia</taxon>
        <taxon>Opitutales</taxon>
        <taxon>Opitutaceae</taxon>
        <taxon>Actomonas</taxon>
    </lineage>
</organism>
<keyword evidence="1" id="KW-0812">Transmembrane</keyword>
<sequence>MRCPLTCTFSLSGVRASRSPVTACFRLLMALIWSVAFVGATASAQTWVRDTMRDPTAVTAAVATPAQNDRGPAGLQGTLSAEVGLEYTDNARLTTDGEDALALVLGLKVGLDMPLTEQNQFHLQVAGTRRIYLDGPDGLHSYQSIAPGSDLGFDVFVGRAKIRTFVSASLQEDPIESVVISQTDRFGRLNIDAGAQLDWDMNRVVLQGMVLYGWQDQTAGGNGLDAKRRAVSLQPYFPLGKGGGWGVSLSASDLDYDLAQQNDSHSESVGVFLQHLISRQMRFMAEAGVQRSSFDRDGSINDNEDFSGAYGSLRFDHQVRRALRYTVIAAQEVQDGIGTNFYEIRSIRVAPQLALWRQSHLDCMWLWERIHESGSFGESATRQTLQARLQRPLSSRLEASLEWRWVDKRSDIAARSYTRNRIAIFVQYSL</sequence>
<dbReference type="Proteomes" id="UP000738431">
    <property type="component" value="Chromosome"/>
</dbReference>
<name>A0ABZ1CAK2_9BACT</name>
<gene>
    <name evidence="2" type="ORF">K1X11_003360</name>
</gene>
<reference evidence="2 3" key="1">
    <citation type="submission" date="2021-08" db="EMBL/GenBank/DDBJ databases">
        <authorList>
            <person name="Zhang D."/>
            <person name="Zhang A."/>
            <person name="Wang L."/>
        </authorList>
    </citation>
    <scope>NUCLEOTIDE SEQUENCE [LARGE SCALE GENOMIC DNA]</scope>
    <source>
        <strain evidence="2 3">WL0086</strain>
    </source>
</reference>
<accession>A0ABZ1CAK2</accession>
<feature type="transmembrane region" description="Helical" evidence="1">
    <location>
        <begin position="26"/>
        <end position="44"/>
    </location>
</feature>
<dbReference type="RefSeq" id="WP_221032540.1">
    <property type="nucleotide sequence ID" value="NZ_CP139781.1"/>
</dbReference>
<keyword evidence="1" id="KW-0472">Membrane</keyword>
<evidence type="ECO:0000313" key="2">
    <source>
        <dbReference type="EMBL" id="WRQ88427.1"/>
    </source>
</evidence>
<evidence type="ECO:0000313" key="3">
    <source>
        <dbReference type="Proteomes" id="UP000738431"/>
    </source>
</evidence>
<evidence type="ECO:0000256" key="1">
    <source>
        <dbReference type="SAM" id="Phobius"/>
    </source>
</evidence>
<keyword evidence="1" id="KW-1133">Transmembrane helix</keyword>
<dbReference type="EMBL" id="CP139781">
    <property type="protein sequence ID" value="WRQ88427.1"/>
    <property type="molecule type" value="Genomic_DNA"/>
</dbReference>
<protein>
    <recommendedName>
        <fullName evidence="4">Alginate export domain-containing protein</fullName>
    </recommendedName>
</protein>
<evidence type="ECO:0008006" key="4">
    <source>
        <dbReference type="Google" id="ProtNLM"/>
    </source>
</evidence>
<proteinExistence type="predicted"/>
<keyword evidence="3" id="KW-1185">Reference proteome</keyword>